<dbReference type="RefSeq" id="WP_258829798.1">
    <property type="nucleotide sequence ID" value="NZ_JANUHA010000018.1"/>
</dbReference>
<feature type="signal peptide" evidence="1">
    <location>
        <begin position="1"/>
        <end position="20"/>
    </location>
</feature>
<keyword evidence="3" id="KW-1185">Reference proteome</keyword>
<accession>A0ABT2ARD5</accession>
<proteinExistence type="predicted"/>
<feature type="chain" id="PRO_5045091938" evidence="1">
    <location>
        <begin position="21"/>
        <end position="221"/>
    </location>
</feature>
<name>A0ABT2ARD5_9BURK</name>
<reference evidence="2 3" key="1">
    <citation type="submission" date="2022-08" db="EMBL/GenBank/DDBJ databases">
        <title>Reclassification of Massilia species as members of the genera Telluria, Duganella, Pseudoduganella, Mokoshia gen. nov. and Zemynaea gen. nov. using orthogonal and non-orthogonal genome-based approaches.</title>
        <authorList>
            <person name="Bowman J.P."/>
        </authorList>
    </citation>
    <scope>NUCLEOTIDE SEQUENCE [LARGE SCALE GENOMIC DNA]</scope>
    <source>
        <strain evidence="2 3">JCM 31661</strain>
    </source>
</reference>
<sequence length="221" mass="24052">MMRHICILFAAMLLNVPAMAADACPEKGADGEWAASCFNTDKSGRRLKPQHHKHLRFDSSGHATLVISEPRELVAVNRQGKVVVPGIRHTGDFDFPDAEGGIARFETIPTTPGSKARPQCGYFDSRSFRIVIPAEYAQCRPFANGEAIACKDCASVCTEPECQNSILVDGDGVALGPDGTVRRRFRLPDQKTACAQAGSAEHKAYTGTRPECILKSYNPFK</sequence>
<keyword evidence="1" id="KW-0732">Signal</keyword>
<evidence type="ECO:0000313" key="3">
    <source>
        <dbReference type="Proteomes" id="UP001206572"/>
    </source>
</evidence>
<comment type="caution">
    <text evidence="2">The sequence shown here is derived from an EMBL/GenBank/DDBJ whole genome shotgun (WGS) entry which is preliminary data.</text>
</comment>
<gene>
    <name evidence="2" type="ORF">NX780_20825</name>
</gene>
<evidence type="ECO:0000313" key="2">
    <source>
        <dbReference type="EMBL" id="MCS0598792.1"/>
    </source>
</evidence>
<evidence type="ECO:0000256" key="1">
    <source>
        <dbReference type="SAM" id="SignalP"/>
    </source>
</evidence>
<protein>
    <submittedName>
        <fullName evidence="2">WG repeat-containing protein</fullName>
    </submittedName>
</protein>
<dbReference type="Proteomes" id="UP001206572">
    <property type="component" value="Unassembled WGS sequence"/>
</dbReference>
<organism evidence="2 3">
    <name type="scientific">Massilia agri</name>
    <dbReference type="NCBI Taxonomy" id="1886785"/>
    <lineage>
        <taxon>Bacteria</taxon>
        <taxon>Pseudomonadati</taxon>
        <taxon>Pseudomonadota</taxon>
        <taxon>Betaproteobacteria</taxon>
        <taxon>Burkholderiales</taxon>
        <taxon>Oxalobacteraceae</taxon>
        <taxon>Telluria group</taxon>
        <taxon>Massilia</taxon>
    </lineage>
</organism>
<dbReference type="EMBL" id="JANUHA010000018">
    <property type="protein sequence ID" value="MCS0598792.1"/>
    <property type="molecule type" value="Genomic_DNA"/>
</dbReference>